<evidence type="ECO:0000313" key="2">
    <source>
        <dbReference type="EMBL" id="KHN75026.1"/>
    </source>
</evidence>
<dbReference type="AlphaFoldDB" id="A0A0B2UV87"/>
<sequence length="73" mass="7738">MKATLFAYLFAFVLLCLLITDKKPAELEGSGEGSGEELAHAEKMNLFAAHSHDALNATEEGSGSSAEISEACY</sequence>
<dbReference type="EMBL" id="JPKZ01002785">
    <property type="protein sequence ID" value="KHN75026.1"/>
    <property type="molecule type" value="Genomic_DNA"/>
</dbReference>
<comment type="caution">
    <text evidence="2">The sequence shown here is derived from an EMBL/GenBank/DDBJ whole genome shotgun (WGS) entry which is preliminary data.</text>
</comment>
<name>A0A0B2UV87_TOXCA</name>
<gene>
    <name evidence="2" type="ORF">Tcan_07125</name>
</gene>
<protein>
    <submittedName>
        <fullName evidence="2">Uncharacterized protein</fullName>
    </submittedName>
</protein>
<proteinExistence type="predicted"/>
<dbReference type="Proteomes" id="UP000031036">
    <property type="component" value="Unassembled WGS sequence"/>
</dbReference>
<accession>A0A0B2UV87</accession>
<keyword evidence="1" id="KW-0732">Signal</keyword>
<evidence type="ECO:0000313" key="3">
    <source>
        <dbReference type="Proteomes" id="UP000031036"/>
    </source>
</evidence>
<feature type="signal peptide" evidence="1">
    <location>
        <begin position="1"/>
        <end position="25"/>
    </location>
</feature>
<evidence type="ECO:0000256" key="1">
    <source>
        <dbReference type="SAM" id="SignalP"/>
    </source>
</evidence>
<feature type="chain" id="PRO_5002095747" evidence="1">
    <location>
        <begin position="26"/>
        <end position="73"/>
    </location>
</feature>
<reference evidence="2 3" key="1">
    <citation type="submission" date="2014-11" db="EMBL/GenBank/DDBJ databases">
        <title>Genetic blueprint of the zoonotic pathogen Toxocara canis.</title>
        <authorList>
            <person name="Zhu X.-Q."/>
            <person name="Korhonen P.K."/>
            <person name="Cai H."/>
            <person name="Young N.D."/>
            <person name="Nejsum P."/>
            <person name="von Samson-Himmelstjerna G."/>
            <person name="Boag P.R."/>
            <person name="Tan P."/>
            <person name="Li Q."/>
            <person name="Min J."/>
            <person name="Yang Y."/>
            <person name="Wang X."/>
            <person name="Fang X."/>
            <person name="Hall R.S."/>
            <person name="Hofmann A."/>
            <person name="Sternberg P.W."/>
            <person name="Jex A.R."/>
            <person name="Gasser R.B."/>
        </authorList>
    </citation>
    <scope>NUCLEOTIDE SEQUENCE [LARGE SCALE GENOMIC DNA]</scope>
    <source>
        <strain evidence="2">PN_DK_2014</strain>
    </source>
</reference>
<organism evidence="2 3">
    <name type="scientific">Toxocara canis</name>
    <name type="common">Canine roundworm</name>
    <dbReference type="NCBI Taxonomy" id="6265"/>
    <lineage>
        <taxon>Eukaryota</taxon>
        <taxon>Metazoa</taxon>
        <taxon>Ecdysozoa</taxon>
        <taxon>Nematoda</taxon>
        <taxon>Chromadorea</taxon>
        <taxon>Rhabditida</taxon>
        <taxon>Spirurina</taxon>
        <taxon>Ascaridomorpha</taxon>
        <taxon>Ascaridoidea</taxon>
        <taxon>Toxocaridae</taxon>
        <taxon>Toxocara</taxon>
    </lineage>
</organism>
<keyword evidence="3" id="KW-1185">Reference proteome</keyword>